<reference evidence="1" key="1">
    <citation type="submission" date="2020-05" db="EMBL/GenBank/DDBJ databases">
        <title>High-Quality Genomes of Partial-Nitritation/Anammox System by Hierarchical Clustering Based Hybrid Assembly.</title>
        <authorList>
            <person name="Liu L."/>
            <person name="Wang Y."/>
            <person name="Che Y."/>
            <person name="Chen Y."/>
            <person name="Xia Y."/>
            <person name="Luo R."/>
            <person name="Cheng S.H."/>
            <person name="Zheng C."/>
            <person name="Zhang T."/>
        </authorList>
    </citation>
    <scope>NUCLEOTIDE SEQUENCE</scope>
    <source>
        <strain evidence="1">H1_PAT1</strain>
    </source>
</reference>
<comment type="caution">
    <text evidence="1">The sequence shown here is derived from an EMBL/GenBank/DDBJ whole genome shotgun (WGS) entry which is preliminary data.</text>
</comment>
<gene>
    <name evidence="1" type="ORF">HS096_05370</name>
</gene>
<name>A0A928Y5A3_UNCKA</name>
<protein>
    <submittedName>
        <fullName evidence="1">Uncharacterized protein</fullName>
    </submittedName>
</protein>
<proteinExistence type="predicted"/>
<sequence length="78" mass="8625">MNYQIENGALTADNKIFLDQFTLGEKVESEDAVSLPLDLAITLLKNRRGEINLHLPLKGSIDDPDFNPAISSLTRLSI</sequence>
<accession>A0A928Y5A3</accession>
<dbReference type="Pfam" id="PF05359">
    <property type="entry name" value="DUF748"/>
    <property type="match status" value="1"/>
</dbReference>
<dbReference type="InterPro" id="IPR008023">
    <property type="entry name" value="DUF748"/>
</dbReference>
<dbReference type="EMBL" id="JABTTY010000002">
    <property type="protein sequence ID" value="MBE7525745.1"/>
    <property type="molecule type" value="Genomic_DNA"/>
</dbReference>
<dbReference type="AlphaFoldDB" id="A0A928Y5A3"/>
<organism evidence="1 2">
    <name type="scientific">candidate division WWE3 bacterium</name>
    <dbReference type="NCBI Taxonomy" id="2053526"/>
    <lineage>
        <taxon>Bacteria</taxon>
        <taxon>Katanobacteria</taxon>
    </lineage>
</organism>
<dbReference type="Proteomes" id="UP000710385">
    <property type="component" value="Unassembled WGS sequence"/>
</dbReference>
<evidence type="ECO:0000313" key="2">
    <source>
        <dbReference type="Proteomes" id="UP000710385"/>
    </source>
</evidence>
<evidence type="ECO:0000313" key="1">
    <source>
        <dbReference type="EMBL" id="MBE7525745.1"/>
    </source>
</evidence>